<name>A0ABT7DLP3_9ACTN</name>
<evidence type="ECO:0000313" key="4">
    <source>
        <dbReference type="EMBL" id="MDJ1650449.1"/>
    </source>
</evidence>
<dbReference type="InterPro" id="IPR008880">
    <property type="entry name" value="Trigger_fac_C"/>
</dbReference>
<keyword evidence="1" id="KW-0697">Rotamase</keyword>
<evidence type="ECO:0000313" key="5">
    <source>
        <dbReference type="Proteomes" id="UP001232750"/>
    </source>
</evidence>
<proteinExistence type="predicted"/>
<accession>A0ABT7DLP3</accession>
<organism evidence="4 5">
    <name type="scientific">Gordonibacter faecis</name>
    <dbReference type="NCBI Taxonomy" id="3047475"/>
    <lineage>
        <taxon>Bacteria</taxon>
        <taxon>Bacillati</taxon>
        <taxon>Actinomycetota</taxon>
        <taxon>Coriobacteriia</taxon>
        <taxon>Eggerthellales</taxon>
        <taxon>Eggerthellaceae</taxon>
        <taxon>Gordonibacter</taxon>
    </lineage>
</organism>
<feature type="domain" description="Trigger factor C-terminal" evidence="3">
    <location>
        <begin position="75"/>
        <end position="229"/>
    </location>
</feature>
<dbReference type="InterPro" id="IPR027304">
    <property type="entry name" value="Trigger_fact/SurA_dom_sf"/>
</dbReference>
<evidence type="ECO:0000256" key="1">
    <source>
        <dbReference type="ARBA" id="ARBA00023110"/>
    </source>
</evidence>
<reference evidence="4 5" key="1">
    <citation type="submission" date="2023-05" db="EMBL/GenBank/DDBJ databases">
        <title>Gordonibacter KGMB12511T sp. nov., isolated from faeces of healthy Korean.</title>
        <authorList>
            <person name="Kim H.S."/>
            <person name="Kim J.-S."/>
            <person name="Suh M.K."/>
            <person name="Eom M.K."/>
            <person name="Do H.E."/>
            <person name="Lee J.-S."/>
        </authorList>
    </citation>
    <scope>NUCLEOTIDE SEQUENCE [LARGE SCALE GENOMIC DNA]</scope>
    <source>
        <strain evidence="4 5">KGMB12511</strain>
    </source>
</reference>
<dbReference type="SUPFAM" id="SSF109998">
    <property type="entry name" value="Triger factor/SurA peptide-binding domain-like"/>
    <property type="match status" value="1"/>
</dbReference>
<evidence type="ECO:0000259" key="3">
    <source>
        <dbReference type="Pfam" id="PF05698"/>
    </source>
</evidence>
<dbReference type="Proteomes" id="UP001232750">
    <property type="component" value="Unassembled WGS sequence"/>
</dbReference>
<dbReference type="RefSeq" id="WP_283831801.1">
    <property type="nucleotide sequence ID" value="NZ_JASJEU010000013.1"/>
</dbReference>
<dbReference type="Gene3D" id="1.10.3120.10">
    <property type="entry name" value="Trigger factor, C-terminal domain"/>
    <property type="match status" value="1"/>
</dbReference>
<dbReference type="EMBL" id="JASJEU010000013">
    <property type="protein sequence ID" value="MDJ1650449.1"/>
    <property type="molecule type" value="Genomic_DNA"/>
</dbReference>
<comment type="caution">
    <text evidence="4">The sequence shown here is derived from an EMBL/GenBank/DDBJ whole genome shotgun (WGS) entry which is preliminary data.</text>
</comment>
<keyword evidence="2" id="KW-0413">Isomerase</keyword>
<evidence type="ECO:0000256" key="2">
    <source>
        <dbReference type="ARBA" id="ARBA00023235"/>
    </source>
</evidence>
<sequence>MQQSATAPELDLDSVTLSSYERVRLTMPSLPHAKDDDVDAQLFEYVASADKDSHITCIADLDDEWVRSMFDGMNTMAELRDAIKRDLDKHYLRDWNALKFQRCTDALVARVEADISDEVLDKNVEASRAQYDQRLASFGMTKAQYLREERMTEEEYEQKLRDDVAFQLKLNAGLDKLIEATNIDVPKSELHEYLACDDPAEFAAELEKNGKVEEARHAAARVKAMRRLVEAAEVEIEPAS</sequence>
<dbReference type="Pfam" id="PF05698">
    <property type="entry name" value="Trigger_C"/>
    <property type="match status" value="1"/>
</dbReference>
<dbReference type="InterPro" id="IPR037041">
    <property type="entry name" value="Trigger_fac_C_sf"/>
</dbReference>
<protein>
    <recommendedName>
        <fullName evidence="3">Trigger factor C-terminal domain-containing protein</fullName>
    </recommendedName>
</protein>
<gene>
    <name evidence="4" type="ORF">QNJ86_06530</name>
</gene>
<keyword evidence="5" id="KW-1185">Reference proteome</keyword>